<evidence type="ECO:0000256" key="1">
    <source>
        <dbReference type="ARBA" id="ARBA00004651"/>
    </source>
</evidence>
<evidence type="ECO:0000256" key="2">
    <source>
        <dbReference type="ARBA" id="ARBA00022475"/>
    </source>
</evidence>
<dbReference type="EMBL" id="CP036455">
    <property type="protein sequence ID" value="QBI56558.1"/>
    <property type="molecule type" value="Genomic_DNA"/>
</dbReference>
<feature type="transmembrane region" description="Helical" evidence="7">
    <location>
        <begin position="244"/>
        <end position="263"/>
    </location>
</feature>
<protein>
    <recommendedName>
        <fullName evidence="10">Dolichol-P-glucose synthetase-like protein</fullName>
    </recommendedName>
</protein>
<keyword evidence="9" id="KW-1185">Reference proteome</keyword>
<dbReference type="KEGG" id="strr:EKD16_24065"/>
<gene>
    <name evidence="8" type="ORF">EKD16_24065</name>
</gene>
<evidence type="ECO:0000313" key="8">
    <source>
        <dbReference type="EMBL" id="QBI56558.1"/>
    </source>
</evidence>
<dbReference type="PANTHER" id="PTHR40277">
    <property type="entry name" value="BLL5419 PROTEIN"/>
    <property type="match status" value="1"/>
</dbReference>
<dbReference type="OrthoDB" id="4803763at2"/>
<evidence type="ECO:0000256" key="6">
    <source>
        <dbReference type="SAM" id="MobiDB-lite"/>
    </source>
</evidence>
<feature type="transmembrane region" description="Helical" evidence="7">
    <location>
        <begin position="270"/>
        <end position="286"/>
    </location>
</feature>
<dbReference type="Proteomes" id="UP000292235">
    <property type="component" value="Chromosome"/>
</dbReference>
<keyword evidence="3 7" id="KW-0812">Transmembrane</keyword>
<evidence type="ECO:0000256" key="4">
    <source>
        <dbReference type="ARBA" id="ARBA00022989"/>
    </source>
</evidence>
<feature type="transmembrane region" description="Helical" evidence="7">
    <location>
        <begin position="41"/>
        <end position="60"/>
    </location>
</feature>
<feature type="transmembrane region" description="Helical" evidence="7">
    <location>
        <begin position="160"/>
        <end position="182"/>
    </location>
</feature>
<name>A0A4P6Q6Z5_9ACTN</name>
<keyword evidence="2" id="KW-1003">Cell membrane</keyword>
<feature type="compositionally biased region" description="Low complexity" evidence="6">
    <location>
        <begin position="315"/>
        <end position="328"/>
    </location>
</feature>
<evidence type="ECO:0000313" key="9">
    <source>
        <dbReference type="Proteomes" id="UP000292235"/>
    </source>
</evidence>
<evidence type="ECO:0008006" key="10">
    <source>
        <dbReference type="Google" id="ProtNLM"/>
    </source>
</evidence>
<feature type="compositionally biased region" description="Low complexity" evidence="6">
    <location>
        <begin position="362"/>
        <end position="383"/>
    </location>
</feature>
<feature type="transmembrane region" description="Helical" evidence="7">
    <location>
        <begin position="128"/>
        <end position="148"/>
    </location>
</feature>
<evidence type="ECO:0000256" key="7">
    <source>
        <dbReference type="SAM" id="Phobius"/>
    </source>
</evidence>
<dbReference type="RefSeq" id="WP_131101504.1">
    <property type="nucleotide sequence ID" value="NZ_CP036455.1"/>
</dbReference>
<feature type="region of interest" description="Disordered" evidence="6">
    <location>
        <begin position="315"/>
        <end position="383"/>
    </location>
</feature>
<dbReference type="Pfam" id="PF03706">
    <property type="entry name" value="LPG_synthase_TM"/>
    <property type="match status" value="1"/>
</dbReference>
<dbReference type="InterPro" id="IPR022791">
    <property type="entry name" value="L-PG_synthase/AglD"/>
</dbReference>
<organism evidence="8 9">
    <name type="scientific">Streptomonospora litoralis</name>
    <dbReference type="NCBI Taxonomy" id="2498135"/>
    <lineage>
        <taxon>Bacteria</taxon>
        <taxon>Bacillati</taxon>
        <taxon>Actinomycetota</taxon>
        <taxon>Actinomycetes</taxon>
        <taxon>Streptosporangiales</taxon>
        <taxon>Nocardiopsidaceae</taxon>
        <taxon>Streptomonospora</taxon>
    </lineage>
</organism>
<dbReference type="PANTHER" id="PTHR40277:SF1">
    <property type="entry name" value="BLL5419 PROTEIN"/>
    <property type="match status" value="1"/>
</dbReference>
<dbReference type="AlphaFoldDB" id="A0A4P6Q6Z5"/>
<evidence type="ECO:0000256" key="5">
    <source>
        <dbReference type="ARBA" id="ARBA00023136"/>
    </source>
</evidence>
<proteinExistence type="predicted"/>
<evidence type="ECO:0000256" key="3">
    <source>
        <dbReference type="ARBA" id="ARBA00022692"/>
    </source>
</evidence>
<reference evidence="8 9" key="1">
    <citation type="submission" date="2019-02" db="EMBL/GenBank/DDBJ databases">
        <authorList>
            <person name="Khodamoradi S."/>
            <person name="Hahnke R.L."/>
            <person name="Kaempfer P."/>
            <person name="Schumann P."/>
            <person name="Rohde M."/>
            <person name="Steinert M."/>
            <person name="Luzhetskyy A."/>
            <person name="Wink J."/>
            <person name="Ruckert C."/>
        </authorList>
    </citation>
    <scope>NUCLEOTIDE SEQUENCE [LARGE SCALE GENOMIC DNA]</scope>
    <source>
        <strain evidence="8 9">M2</strain>
    </source>
</reference>
<keyword evidence="4 7" id="KW-1133">Transmembrane helix</keyword>
<comment type="subcellular location">
    <subcellularLocation>
        <location evidence="1">Cell membrane</location>
        <topology evidence="1">Multi-pass membrane protein</topology>
    </subcellularLocation>
</comment>
<keyword evidence="5 7" id="KW-0472">Membrane</keyword>
<accession>A0A4P6Q6Z5</accession>
<feature type="transmembrane region" description="Helical" evidence="7">
    <location>
        <begin position="210"/>
        <end position="232"/>
    </location>
</feature>
<dbReference type="GO" id="GO:0005886">
    <property type="term" value="C:plasma membrane"/>
    <property type="evidence" value="ECO:0007669"/>
    <property type="project" value="UniProtKB-SubCell"/>
</dbReference>
<sequence>MRAFRPWLRALLGAAVLVLLARTLGAEAFVRGVAEIDAAALLAALGIGMATTIATAWRWAVVARGLGLRLGLPRAVADYYRALLLNAVLPAGVLGDVHRAFAHRRRAAADGCAAAGGRAVRAVVLERAAGQTVLISSAILVLAARPELVTATGRLFPSPSAAAATGAGVVVLGGAAALWLLGSHSGRRRRARARAWAAEARSAVLARGRWAAVGALSAAGLAGHLALFVVAARVADVEAPTADLLPPMLVALLAMSVPVGVGGWGPRESAAALGFAAVGLGAEAGLGTAVVYGVLALVSSLPGALVLWPLRRAARRPGAPSGGRVAAADRTTSVSEEQPATDMPPPPQGQIRRMRASQAAWSTVAPGSTPTSAASSSPRTTQR</sequence>